<protein>
    <submittedName>
        <fullName evidence="2">Uncharacterized protein</fullName>
    </submittedName>
</protein>
<proteinExistence type="predicted"/>
<gene>
    <name evidence="2" type="primary">ORF150731</name>
    <name evidence="1" type="synonym">ORF150730</name>
</gene>
<dbReference type="EMBL" id="HACG01039021">
    <property type="protein sequence ID" value="CEK85886.1"/>
    <property type="molecule type" value="Transcribed_RNA"/>
</dbReference>
<reference evidence="2" key="1">
    <citation type="submission" date="2014-12" db="EMBL/GenBank/DDBJ databases">
        <title>Insight into the proteome of Arion vulgaris.</title>
        <authorList>
            <person name="Aradska J."/>
            <person name="Bulat T."/>
            <person name="Smidak R."/>
            <person name="Sarate P."/>
            <person name="Gangsoo J."/>
            <person name="Sialana F."/>
            <person name="Bilban M."/>
            <person name="Lubec G."/>
        </authorList>
    </citation>
    <scope>NUCLEOTIDE SEQUENCE</scope>
    <source>
        <tissue evidence="2">Skin</tissue>
    </source>
</reference>
<evidence type="ECO:0000313" key="1">
    <source>
        <dbReference type="EMBL" id="CEK85886.1"/>
    </source>
</evidence>
<sequence length="51" mass="5559">MSKSMHTDGSSGSLIKHSYYFPAEAQAQQPLVGLVSISHNRRANLEPVNCT</sequence>
<dbReference type="AlphaFoldDB" id="A0A0B7AZ47"/>
<accession>A0A0B7AZ47</accession>
<organism evidence="2">
    <name type="scientific">Arion vulgaris</name>
    <dbReference type="NCBI Taxonomy" id="1028688"/>
    <lineage>
        <taxon>Eukaryota</taxon>
        <taxon>Metazoa</taxon>
        <taxon>Spiralia</taxon>
        <taxon>Lophotrochozoa</taxon>
        <taxon>Mollusca</taxon>
        <taxon>Gastropoda</taxon>
        <taxon>Heterobranchia</taxon>
        <taxon>Euthyneura</taxon>
        <taxon>Panpulmonata</taxon>
        <taxon>Eupulmonata</taxon>
        <taxon>Stylommatophora</taxon>
        <taxon>Helicina</taxon>
        <taxon>Arionoidea</taxon>
        <taxon>Arionidae</taxon>
        <taxon>Arion</taxon>
    </lineage>
</organism>
<name>A0A0B7AZ47_9EUPU</name>
<evidence type="ECO:0000313" key="2">
    <source>
        <dbReference type="EMBL" id="CEK85887.1"/>
    </source>
</evidence>
<dbReference type="EMBL" id="HACG01039022">
    <property type="protein sequence ID" value="CEK85887.1"/>
    <property type="molecule type" value="Transcribed_RNA"/>
</dbReference>